<feature type="transmembrane region" description="Helical" evidence="8">
    <location>
        <begin position="44"/>
        <end position="68"/>
    </location>
</feature>
<evidence type="ECO:0000313" key="9">
    <source>
        <dbReference type="EMBL" id="SLM91632.1"/>
    </source>
</evidence>
<feature type="transmembrane region" description="Helical" evidence="8">
    <location>
        <begin position="267"/>
        <end position="288"/>
    </location>
</feature>
<sequence length="405" mass="41795">MTPPDSSPAPAAEKDTTVEVASPVPAAPAAEAPQTAAPSSTVRIGWAVGGLVMVVGLAWLVQFLVGWVPEATDGTGFGRVAKSIEYPVYAIVLGFAANALLSSLGLRDRMSAAFRTEFFIKVGLVLLGATIDFSIFVRAFGPAVVQACLLITAVFLFTWWLAGRLGIDDKLRALLATSLAVCGVSAAVAAAGAVQAKKEQLAFTATLVIVFAVPSIFLLPWLANVMGLTDAVTGAWIGGNIDTTAAVTAAGAVAGEGPLQIASIVKVTQNALLGVVAVLLTMFFAFKVGADASPGTPKKITDPAALKLLWGRFPKFVLGFLAASVVATILGQTMSPEVLEPRLDAAKDIQVWALTLAFVSIGLEFKVQSAKEAGWKPVVVFAAATVVNLVVGLALAAVLFGGFEM</sequence>
<comment type="similarity">
    <text evidence="2">Belongs to the UPF0324 family.</text>
</comment>
<feature type="transmembrane region" description="Helical" evidence="8">
    <location>
        <begin position="174"/>
        <end position="195"/>
    </location>
</feature>
<evidence type="ECO:0000256" key="5">
    <source>
        <dbReference type="ARBA" id="ARBA00022989"/>
    </source>
</evidence>
<keyword evidence="10" id="KW-1185">Reference proteome</keyword>
<accession>A0A1X6X069</accession>
<dbReference type="PANTHER" id="PTHR30106:SF1">
    <property type="entry name" value="UPF0324 MEMBRANE PROTEIN FN0533"/>
    <property type="match status" value="1"/>
</dbReference>
<evidence type="ECO:0000256" key="2">
    <source>
        <dbReference type="ARBA" id="ARBA00007977"/>
    </source>
</evidence>
<evidence type="ECO:0000256" key="4">
    <source>
        <dbReference type="ARBA" id="ARBA00022692"/>
    </source>
</evidence>
<evidence type="ECO:0000256" key="3">
    <source>
        <dbReference type="ARBA" id="ARBA00022475"/>
    </source>
</evidence>
<keyword evidence="4 8" id="KW-0812">Transmembrane</keyword>
<proteinExistence type="inferred from homology"/>
<dbReference type="Pfam" id="PF03601">
    <property type="entry name" value="Cons_hypoth698"/>
    <property type="match status" value="1"/>
</dbReference>
<comment type="subcellular location">
    <subcellularLocation>
        <location evidence="1">Cell membrane</location>
        <topology evidence="1">Multi-pass membrane protein</topology>
    </subcellularLocation>
</comment>
<dbReference type="GO" id="GO:0005886">
    <property type="term" value="C:plasma membrane"/>
    <property type="evidence" value="ECO:0007669"/>
    <property type="project" value="UniProtKB-SubCell"/>
</dbReference>
<keyword evidence="5 8" id="KW-1133">Transmembrane helix</keyword>
<gene>
    <name evidence="9" type="ORF">FM105_02725</name>
</gene>
<reference evidence="10" key="1">
    <citation type="submission" date="2017-02" db="EMBL/GenBank/DDBJ databases">
        <authorList>
            <person name="Dridi B."/>
        </authorList>
    </citation>
    <scope>NUCLEOTIDE SEQUENCE [LARGE SCALE GENOMIC DNA]</scope>
    <source>
        <strain evidence="10">B Co 03.10</strain>
    </source>
</reference>
<feature type="transmembrane region" description="Helical" evidence="8">
    <location>
        <begin position="309"/>
        <end position="329"/>
    </location>
</feature>
<feature type="transmembrane region" description="Helical" evidence="8">
    <location>
        <begin position="88"/>
        <end position="106"/>
    </location>
</feature>
<dbReference type="Proteomes" id="UP000196581">
    <property type="component" value="Unassembled WGS sequence"/>
</dbReference>
<feature type="transmembrane region" description="Helical" evidence="8">
    <location>
        <begin position="201"/>
        <end position="223"/>
    </location>
</feature>
<dbReference type="EMBL" id="FWFF01000002">
    <property type="protein sequence ID" value="SLM91632.1"/>
    <property type="molecule type" value="Genomic_DNA"/>
</dbReference>
<keyword evidence="3" id="KW-1003">Cell membrane</keyword>
<dbReference type="AlphaFoldDB" id="A0A1X6X069"/>
<feature type="region of interest" description="Disordered" evidence="7">
    <location>
        <begin position="1"/>
        <end position="20"/>
    </location>
</feature>
<dbReference type="InterPro" id="IPR018383">
    <property type="entry name" value="UPF0324_pro"/>
</dbReference>
<name>A0A1X6X069_9MICO</name>
<dbReference type="RefSeq" id="WP_256970178.1">
    <property type="nucleotide sequence ID" value="NZ_FWFF01000002.1"/>
</dbReference>
<evidence type="ECO:0000256" key="7">
    <source>
        <dbReference type="SAM" id="MobiDB-lite"/>
    </source>
</evidence>
<feature type="transmembrane region" description="Helical" evidence="8">
    <location>
        <begin position="379"/>
        <end position="403"/>
    </location>
</feature>
<evidence type="ECO:0000256" key="6">
    <source>
        <dbReference type="ARBA" id="ARBA00023136"/>
    </source>
</evidence>
<evidence type="ECO:0000256" key="1">
    <source>
        <dbReference type="ARBA" id="ARBA00004651"/>
    </source>
</evidence>
<evidence type="ECO:0000256" key="8">
    <source>
        <dbReference type="SAM" id="Phobius"/>
    </source>
</evidence>
<evidence type="ECO:0000313" key="10">
    <source>
        <dbReference type="Proteomes" id="UP000196581"/>
    </source>
</evidence>
<keyword evidence="6 8" id="KW-0472">Membrane</keyword>
<feature type="transmembrane region" description="Helical" evidence="8">
    <location>
        <begin position="143"/>
        <end position="162"/>
    </location>
</feature>
<feature type="transmembrane region" description="Helical" evidence="8">
    <location>
        <begin position="118"/>
        <end position="137"/>
    </location>
</feature>
<organism evidence="9 10">
    <name type="scientific">Brevibacterium yomogidense</name>
    <dbReference type="NCBI Taxonomy" id="946573"/>
    <lineage>
        <taxon>Bacteria</taxon>
        <taxon>Bacillati</taxon>
        <taxon>Actinomycetota</taxon>
        <taxon>Actinomycetes</taxon>
        <taxon>Micrococcales</taxon>
        <taxon>Brevibacteriaceae</taxon>
        <taxon>Brevibacterium</taxon>
    </lineage>
</organism>
<dbReference type="PANTHER" id="PTHR30106">
    <property type="entry name" value="INNER MEMBRANE PROTEIN YEIH-RELATED"/>
    <property type="match status" value="1"/>
</dbReference>
<protein>
    <submittedName>
        <fullName evidence="9">Inner membrane protein</fullName>
    </submittedName>
</protein>